<organism evidence="3 4">
    <name type="scientific">Cinchona calisaya</name>
    <dbReference type="NCBI Taxonomy" id="153742"/>
    <lineage>
        <taxon>Eukaryota</taxon>
        <taxon>Viridiplantae</taxon>
        <taxon>Streptophyta</taxon>
        <taxon>Embryophyta</taxon>
        <taxon>Tracheophyta</taxon>
        <taxon>Spermatophyta</taxon>
        <taxon>Magnoliopsida</taxon>
        <taxon>eudicotyledons</taxon>
        <taxon>Gunneridae</taxon>
        <taxon>Pentapetalae</taxon>
        <taxon>asterids</taxon>
        <taxon>lamiids</taxon>
        <taxon>Gentianales</taxon>
        <taxon>Rubiaceae</taxon>
        <taxon>Cinchonoideae</taxon>
        <taxon>Cinchoneae</taxon>
        <taxon>Cinchona</taxon>
    </lineage>
</organism>
<dbReference type="PANTHER" id="PTHR47165">
    <property type="entry name" value="OS03G0429900 PROTEIN"/>
    <property type="match status" value="1"/>
</dbReference>
<proteinExistence type="predicted"/>
<dbReference type="PANTHER" id="PTHR47165:SF4">
    <property type="entry name" value="OS03G0429900 PROTEIN"/>
    <property type="match status" value="1"/>
</dbReference>
<dbReference type="InterPro" id="IPR012340">
    <property type="entry name" value="NA-bd_OB-fold"/>
</dbReference>
<evidence type="ECO:0000259" key="2">
    <source>
        <dbReference type="Pfam" id="PF16900"/>
    </source>
</evidence>
<dbReference type="Gene3D" id="2.40.50.140">
    <property type="entry name" value="Nucleic acid-binding proteins"/>
    <property type="match status" value="1"/>
</dbReference>
<dbReference type="SUPFAM" id="SSF50249">
    <property type="entry name" value="Nucleic acid-binding proteins"/>
    <property type="match status" value="1"/>
</dbReference>
<accession>A0ABD2ZCB9</accession>
<dbReference type="GO" id="GO:0003677">
    <property type="term" value="F:DNA binding"/>
    <property type="evidence" value="ECO:0007669"/>
    <property type="project" value="UniProtKB-KW"/>
</dbReference>
<keyword evidence="4" id="KW-1185">Reference proteome</keyword>
<feature type="domain" description="Replication protein A OB" evidence="2">
    <location>
        <begin position="117"/>
        <end position="191"/>
    </location>
</feature>
<evidence type="ECO:0000313" key="3">
    <source>
        <dbReference type="EMBL" id="KAL3516461.1"/>
    </source>
</evidence>
<dbReference type="EMBL" id="JBJUIK010000010">
    <property type="protein sequence ID" value="KAL3516461.1"/>
    <property type="molecule type" value="Genomic_DNA"/>
</dbReference>
<evidence type="ECO:0000256" key="1">
    <source>
        <dbReference type="ARBA" id="ARBA00023125"/>
    </source>
</evidence>
<reference evidence="3 4" key="1">
    <citation type="submission" date="2024-11" db="EMBL/GenBank/DDBJ databases">
        <title>A near-complete genome assembly of Cinchona calisaya.</title>
        <authorList>
            <person name="Lian D.C."/>
            <person name="Zhao X.W."/>
            <person name="Wei L."/>
        </authorList>
    </citation>
    <scope>NUCLEOTIDE SEQUENCE [LARGE SCALE GENOMIC DNA]</scope>
    <source>
        <tissue evidence="3">Nenye</tissue>
    </source>
</reference>
<evidence type="ECO:0000313" key="4">
    <source>
        <dbReference type="Proteomes" id="UP001630127"/>
    </source>
</evidence>
<dbReference type="InterPro" id="IPR031657">
    <property type="entry name" value="REPA_OB_2"/>
</dbReference>
<name>A0ABD2ZCB9_9GENT</name>
<dbReference type="Proteomes" id="UP001630127">
    <property type="component" value="Unassembled WGS sequence"/>
</dbReference>
<dbReference type="Pfam" id="PF16900">
    <property type="entry name" value="REPA_OB_2"/>
    <property type="match status" value="1"/>
</dbReference>
<protein>
    <recommendedName>
        <fullName evidence="2">Replication protein A OB domain-containing protein</fullName>
    </recommendedName>
</protein>
<sequence>MDIDNRWTIPHNVALVIKYWGHVCVEWCNQGRYLLKIVTSNYKFLNLLSAAHDCKKIKIRVMRMWDAININTGDIIALEMVLLDENVDGDINSINAHNFEFLEFNDVPSRFQVFTYLLDVVGVLSKMGPVQEVSRVCGSIKERDIQITNKSGEHMEVTLWGSVASQISDDTITESTQSSVLMISTLIVKEF</sequence>
<comment type="caution">
    <text evidence="3">The sequence shown here is derived from an EMBL/GenBank/DDBJ whole genome shotgun (WGS) entry which is preliminary data.</text>
</comment>
<dbReference type="AlphaFoldDB" id="A0ABD2ZCB9"/>
<gene>
    <name evidence="3" type="ORF">ACH5RR_023363</name>
</gene>
<keyword evidence="1" id="KW-0238">DNA-binding</keyword>